<dbReference type="RefSeq" id="WP_015613476.1">
    <property type="nucleotide sequence ID" value="NC_021182.1"/>
</dbReference>
<proteinExistence type="predicted"/>
<dbReference type="OrthoDB" id="2680433at2"/>
<evidence type="ECO:0000313" key="2">
    <source>
        <dbReference type="EMBL" id="AGK95149.1"/>
    </source>
</evidence>
<keyword evidence="1" id="KW-0472">Membrane</keyword>
<gene>
    <name evidence="2" type="ORF">Clopa_0045</name>
</gene>
<dbReference type="STRING" id="86416.Clopa_0045"/>
<evidence type="ECO:0008006" key="4">
    <source>
        <dbReference type="Google" id="ProtNLM"/>
    </source>
</evidence>
<dbReference type="eggNOG" id="ENOG50333H5">
    <property type="taxonomic scope" value="Bacteria"/>
</dbReference>
<keyword evidence="1" id="KW-1133">Transmembrane helix</keyword>
<dbReference type="PATRIC" id="fig|86416.3.peg.37"/>
<reference evidence="2 3" key="1">
    <citation type="submission" date="2012-01" db="EMBL/GenBank/DDBJ databases">
        <title>Complete sequence of chromosome of Clostridium pasteurianum BC1.</title>
        <authorList>
            <consortium name="US DOE Joint Genome Institute"/>
            <person name="Lucas S."/>
            <person name="Han J."/>
            <person name="Lapidus A."/>
            <person name="Cheng J.-F."/>
            <person name="Goodwin L."/>
            <person name="Pitluck S."/>
            <person name="Peters L."/>
            <person name="Mikhailova N."/>
            <person name="Teshima H."/>
            <person name="Detter J.C."/>
            <person name="Han C."/>
            <person name="Tapia R."/>
            <person name="Land M."/>
            <person name="Hauser L."/>
            <person name="Kyrpides N."/>
            <person name="Ivanova N."/>
            <person name="Pagani I."/>
            <person name="Dunn J."/>
            <person name="Taghavi S."/>
            <person name="Francis A."/>
            <person name="van der Lelie D."/>
            <person name="Woyke T."/>
        </authorList>
    </citation>
    <scope>NUCLEOTIDE SEQUENCE [LARGE SCALE GENOMIC DNA]</scope>
    <source>
        <strain evidence="2 3">BC1</strain>
    </source>
</reference>
<evidence type="ECO:0000256" key="1">
    <source>
        <dbReference type="SAM" id="Phobius"/>
    </source>
</evidence>
<keyword evidence="1" id="KW-0812">Transmembrane</keyword>
<sequence length="81" mass="9587">MESNILKLAASQGIWALLAVILIYYILKAQEKRDLNQEIREKNYQNIILNLTKEFEAIEDVKKNIIIIREHIDKKNKDYIS</sequence>
<dbReference type="KEGG" id="cpas:Clopa_0045"/>
<accession>R4K3P3</accession>
<evidence type="ECO:0000313" key="3">
    <source>
        <dbReference type="Proteomes" id="UP000013523"/>
    </source>
</evidence>
<dbReference type="Pfam" id="PF10960">
    <property type="entry name" value="Holin_BhlA"/>
    <property type="match status" value="1"/>
</dbReference>
<dbReference type="InterPro" id="IPR024405">
    <property type="entry name" value="Phage_BhlA/UviB"/>
</dbReference>
<name>R4K3P3_CLOPA</name>
<dbReference type="EMBL" id="CP003261">
    <property type="protein sequence ID" value="AGK95149.1"/>
    <property type="molecule type" value="Genomic_DNA"/>
</dbReference>
<feature type="transmembrane region" description="Helical" evidence="1">
    <location>
        <begin position="6"/>
        <end position="27"/>
    </location>
</feature>
<protein>
    <recommendedName>
        <fullName evidence="4">Bacteriocin UviB</fullName>
    </recommendedName>
</protein>
<dbReference type="HOGENOM" id="CLU_188958_1_0_9"/>
<organism evidence="2 3">
    <name type="scientific">Clostridium pasteurianum BC1</name>
    <dbReference type="NCBI Taxonomy" id="86416"/>
    <lineage>
        <taxon>Bacteria</taxon>
        <taxon>Bacillati</taxon>
        <taxon>Bacillota</taxon>
        <taxon>Clostridia</taxon>
        <taxon>Eubacteriales</taxon>
        <taxon>Clostridiaceae</taxon>
        <taxon>Clostridium</taxon>
    </lineage>
</organism>
<keyword evidence="3" id="KW-1185">Reference proteome</keyword>
<dbReference type="Proteomes" id="UP000013523">
    <property type="component" value="Chromosome"/>
</dbReference>
<dbReference type="AlphaFoldDB" id="R4K3P3"/>